<reference evidence="1 2" key="1">
    <citation type="submission" date="2017-08" db="EMBL/GenBank/DDBJ databases">
        <title>Infants hospitalized years apart are colonized by the same room-sourced microbial strains.</title>
        <authorList>
            <person name="Brooks B."/>
            <person name="Olm M.R."/>
            <person name="Firek B.A."/>
            <person name="Baker R."/>
            <person name="Thomas B.C."/>
            <person name="Morowitz M.J."/>
            <person name="Banfield J.F."/>
        </authorList>
    </citation>
    <scope>NUCLEOTIDE SEQUENCE [LARGE SCALE GENOMIC DNA]</scope>
    <source>
        <strain evidence="1">S2_006_000_R2_64</strain>
    </source>
</reference>
<name>A0A2W5FK51_9BACT</name>
<gene>
    <name evidence="1" type="ORF">DI586_06500</name>
</gene>
<dbReference type="Proteomes" id="UP000249739">
    <property type="component" value="Unassembled WGS sequence"/>
</dbReference>
<comment type="caution">
    <text evidence="1">The sequence shown here is derived from an EMBL/GenBank/DDBJ whole genome shotgun (WGS) entry which is preliminary data.</text>
</comment>
<proteinExistence type="predicted"/>
<protein>
    <submittedName>
        <fullName evidence="1">Uncharacterized protein</fullName>
    </submittedName>
</protein>
<dbReference type="EMBL" id="QFOT01000063">
    <property type="protein sequence ID" value="PZP55548.1"/>
    <property type="molecule type" value="Genomic_DNA"/>
</dbReference>
<evidence type="ECO:0000313" key="1">
    <source>
        <dbReference type="EMBL" id="PZP55548.1"/>
    </source>
</evidence>
<dbReference type="AlphaFoldDB" id="A0A2W5FK51"/>
<accession>A0A2W5FK51</accession>
<evidence type="ECO:0000313" key="2">
    <source>
        <dbReference type="Proteomes" id="UP000249739"/>
    </source>
</evidence>
<sequence>MKILIQFFAVIIAFMPIKAKADYFVWADEKTGLTASYPDDWKMINNAQTDDILTVALPSGEDDAQCFIRADIDERYLIYPQHIRDEVQRVAFSKKFWEEYNANYKNVQVLGFGDETGLGKGFASTQMIAYTEPSVDGSSIENRAAIMSITNYYDKTYLAQCSSKQDAYQKYATAFLSFMKTIDMKKAHHELTIGNHPRNFINEGTLEFKDKNGVSTGRY</sequence>
<organism evidence="1 2">
    <name type="scientific">Micavibrio aeruginosavorus</name>
    <dbReference type="NCBI Taxonomy" id="349221"/>
    <lineage>
        <taxon>Bacteria</taxon>
        <taxon>Pseudomonadati</taxon>
        <taxon>Bdellovibrionota</taxon>
        <taxon>Bdellovibrionia</taxon>
        <taxon>Bdellovibrionales</taxon>
        <taxon>Pseudobdellovibrionaceae</taxon>
        <taxon>Micavibrio</taxon>
    </lineage>
</organism>